<name>A0ABT8SGK0_9BURK</name>
<evidence type="ECO:0000313" key="4">
    <source>
        <dbReference type="EMBL" id="MDO1537855.1"/>
    </source>
</evidence>
<proteinExistence type="inferred from homology"/>
<dbReference type="RefSeq" id="WP_301816277.1">
    <property type="nucleotide sequence ID" value="NZ_JAUJZH010000051.1"/>
</dbReference>
<dbReference type="EMBL" id="JAUKVY010000051">
    <property type="protein sequence ID" value="MDO1537855.1"/>
    <property type="molecule type" value="Genomic_DNA"/>
</dbReference>
<evidence type="ECO:0000256" key="1">
    <source>
        <dbReference type="ARBA" id="ARBA00005445"/>
    </source>
</evidence>
<organism evidence="4 5">
    <name type="scientific">Variovorax ginsengisoli</name>
    <dbReference type="NCBI Taxonomy" id="363844"/>
    <lineage>
        <taxon>Bacteria</taxon>
        <taxon>Pseudomonadati</taxon>
        <taxon>Pseudomonadota</taxon>
        <taxon>Betaproteobacteria</taxon>
        <taxon>Burkholderiales</taxon>
        <taxon>Comamonadaceae</taxon>
        <taxon>Variovorax</taxon>
    </lineage>
</organism>
<evidence type="ECO:0000259" key="3">
    <source>
        <dbReference type="Pfam" id="PF13205"/>
    </source>
</evidence>
<keyword evidence="2" id="KW-0732">Signal</keyword>
<reference evidence="4" key="1">
    <citation type="submission" date="2023-06" db="EMBL/GenBank/DDBJ databases">
        <authorList>
            <person name="Jiang Y."/>
            <person name="Liu Q."/>
        </authorList>
    </citation>
    <scope>NUCLEOTIDE SEQUENCE</scope>
    <source>
        <strain evidence="4">CGMCC 1.12090</strain>
    </source>
</reference>
<comment type="similarity">
    <text evidence="1">Belongs to the ice-binding protein family.</text>
</comment>
<dbReference type="InterPro" id="IPR014755">
    <property type="entry name" value="Cu-Rt/internalin_Ig-like"/>
</dbReference>
<dbReference type="Pfam" id="PF11999">
    <property type="entry name" value="Ice_binding"/>
    <property type="match status" value="1"/>
</dbReference>
<dbReference type="Pfam" id="PF13205">
    <property type="entry name" value="Big_5"/>
    <property type="match status" value="1"/>
</dbReference>
<evidence type="ECO:0000313" key="5">
    <source>
        <dbReference type="Proteomes" id="UP001169027"/>
    </source>
</evidence>
<dbReference type="Gene3D" id="2.60.40.1220">
    <property type="match status" value="1"/>
</dbReference>
<sequence>MNPILGGVGVGQTSGAGAGAAGAAGLGAAGGQPGTPVAPTISSVTPALGASGLCPVTTVSAGFDMAMDAATINASTFQVVGNGAPISGTVTYDPITRVARFVATAAAGFAPSSAFVVTIKSGSAGVKGKDGMALAADRVWDFSTGSKACIAAVDLRSAGLFGGFGGGAGVTNQGVNTVVNGNLGTTAACTLITGFHDASNIYTETPLNRGAVTNGAVFCAPPAPGTAAGMTIATQAAADAQRAYDDLAALPAGNDPGAGQLGGRVLPPAVYTSAGGTFAITTGDLTLDAQGNPDAVWVFQVPSSLTIGLGATPRTVLLTNGAQAKNVFWQVASAARIEDGSSMVGTIIAGAGVTISTAGQTAQTVLTGRALGLAASVTMVNTTVVAP</sequence>
<feature type="domain" description="SbsA Ig-like" evidence="3">
    <location>
        <begin position="37"/>
        <end position="144"/>
    </location>
</feature>
<protein>
    <submittedName>
        <fullName evidence="4">Ice-binding family protein</fullName>
    </submittedName>
</protein>
<dbReference type="Proteomes" id="UP001169027">
    <property type="component" value="Unassembled WGS sequence"/>
</dbReference>
<keyword evidence="5" id="KW-1185">Reference proteome</keyword>
<comment type="caution">
    <text evidence="4">The sequence shown here is derived from an EMBL/GenBank/DDBJ whole genome shotgun (WGS) entry which is preliminary data.</text>
</comment>
<gene>
    <name evidence="4" type="ORF">Q2T77_37065</name>
</gene>
<dbReference type="InterPro" id="IPR021884">
    <property type="entry name" value="Ice-bd_prot"/>
</dbReference>
<dbReference type="InterPro" id="IPR032812">
    <property type="entry name" value="SbsA_Ig"/>
</dbReference>
<accession>A0ABT8SGK0</accession>
<evidence type="ECO:0000256" key="2">
    <source>
        <dbReference type="ARBA" id="ARBA00022729"/>
    </source>
</evidence>